<sequence length="351" mass="41985">MKILIVSRWNATCGISMHAELIGRELVKKHEVKVLAPYLETANDWYHVKIENPDEKYVTRGYEQPRERWGEGKIHPMIYEENFDVIIFEGGSHLLPVKTLLKIFPRIKAKKVYVCHDADLRWFSEDFFQLDFDAVIAFDWRYQQMLLKKYPKEKVYIIPYPCLPIFKDDKNRLREELNMEKDKIIFFTFGRQPLNEYEDYFWLVEQLKKKYPIKYLIIRSAKEEKDDFPQIDVLEIRRNAPPNEVILKYLVASDIHLIPKRKDQKDIVVSSTVFQTMGTLTPIVFPDTRYVELLDKEVVKYKDKKDLEEKVIRLIEDEDYRKEIITAAEKYVKENSAEVIAEKFIELFKNL</sequence>
<dbReference type="AlphaFoldDB" id="A0A7V4E3J3"/>
<proteinExistence type="predicted"/>
<name>A0A7V4E3J3_UNCW3</name>
<dbReference type="PANTHER" id="PTHR12526">
    <property type="entry name" value="GLYCOSYLTRANSFERASE"/>
    <property type="match status" value="1"/>
</dbReference>
<dbReference type="Gene3D" id="3.40.50.2000">
    <property type="entry name" value="Glycogen Phosphorylase B"/>
    <property type="match status" value="2"/>
</dbReference>
<accession>A0A7V4E3J3</accession>
<comment type="caution">
    <text evidence="1">The sequence shown here is derived from an EMBL/GenBank/DDBJ whole genome shotgun (WGS) entry which is preliminary data.</text>
</comment>
<gene>
    <name evidence="1" type="ORF">ENU74_06080</name>
</gene>
<dbReference type="GO" id="GO:0016740">
    <property type="term" value="F:transferase activity"/>
    <property type="evidence" value="ECO:0007669"/>
    <property type="project" value="UniProtKB-KW"/>
</dbReference>
<evidence type="ECO:0000313" key="1">
    <source>
        <dbReference type="EMBL" id="HGK64139.1"/>
    </source>
</evidence>
<organism evidence="1">
    <name type="scientific">candidate division WOR-3 bacterium</name>
    <dbReference type="NCBI Taxonomy" id="2052148"/>
    <lineage>
        <taxon>Bacteria</taxon>
        <taxon>Bacteria division WOR-3</taxon>
    </lineage>
</organism>
<reference evidence="1" key="1">
    <citation type="journal article" date="2020" name="mSystems">
        <title>Genome- and Community-Level Interaction Insights into Carbon Utilization and Element Cycling Functions of Hydrothermarchaeota in Hydrothermal Sediment.</title>
        <authorList>
            <person name="Zhou Z."/>
            <person name="Liu Y."/>
            <person name="Xu W."/>
            <person name="Pan J."/>
            <person name="Luo Z.H."/>
            <person name="Li M."/>
        </authorList>
    </citation>
    <scope>NUCLEOTIDE SEQUENCE [LARGE SCALE GENOMIC DNA]</scope>
    <source>
        <strain evidence="1">SpSt-697</strain>
    </source>
</reference>
<protein>
    <submittedName>
        <fullName evidence="1">Glycosyltransferase family 1 protein</fullName>
    </submittedName>
</protein>
<dbReference type="CDD" id="cd03801">
    <property type="entry name" value="GT4_PimA-like"/>
    <property type="match status" value="1"/>
</dbReference>
<keyword evidence="1" id="KW-0808">Transferase</keyword>
<dbReference type="EMBL" id="DTDR01000145">
    <property type="protein sequence ID" value="HGK64139.1"/>
    <property type="molecule type" value="Genomic_DNA"/>
</dbReference>
<dbReference type="SUPFAM" id="SSF53756">
    <property type="entry name" value="UDP-Glycosyltransferase/glycogen phosphorylase"/>
    <property type="match status" value="1"/>
</dbReference>